<dbReference type="GO" id="GO:0080043">
    <property type="term" value="F:quercetin 3-O-glucosyltransferase activity"/>
    <property type="evidence" value="ECO:0007669"/>
    <property type="project" value="TreeGrafter"/>
</dbReference>
<comment type="caution">
    <text evidence="4">The sequence shown here is derived from an EMBL/GenBank/DDBJ whole genome shotgun (WGS) entry which is preliminary data.</text>
</comment>
<keyword evidence="2" id="KW-0328">Glycosyltransferase</keyword>
<evidence type="ECO:0000256" key="3">
    <source>
        <dbReference type="SAM" id="MobiDB-lite"/>
    </source>
</evidence>
<protein>
    <submittedName>
        <fullName evidence="4">Uncharacterized protein</fullName>
    </submittedName>
</protein>
<keyword evidence="5" id="KW-1185">Reference proteome</keyword>
<evidence type="ECO:0000256" key="1">
    <source>
        <dbReference type="ARBA" id="ARBA00009995"/>
    </source>
</evidence>
<dbReference type="Proteomes" id="UP000436088">
    <property type="component" value="Unassembled WGS sequence"/>
</dbReference>
<proteinExistence type="inferred from homology"/>
<evidence type="ECO:0000313" key="4">
    <source>
        <dbReference type="EMBL" id="KAE8720913.1"/>
    </source>
</evidence>
<dbReference type="Gene3D" id="3.40.50.2000">
    <property type="entry name" value="Glycogen Phosphorylase B"/>
    <property type="match status" value="2"/>
</dbReference>
<accession>A0A6A3BVZ4</accession>
<feature type="compositionally biased region" description="Polar residues" evidence="3">
    <location>
        <begin position="83"/>
        <end position="94"/>
    </location>
</feature>
<reference evidence="4" key="1">
    <citation type="submission" date="2019-09" db="EMBL/GenBank/DDBJ databases">
        <title>Draft genome information of white flower Hibiscus syriacus.</title>
        <authorList>
            <person name="Kim Y.-M."/>
        </authorList>
    </citation>
    <scope>NUCLEOTIDE SEQUENCE [LARGE SCALE GENOMIC DNA]</scope>
    <source>
        <strain evidence="4">YM2019G1</strain>
    </source>
</reference>
<comment type="similarity">
    <text evidence="1">Belongs to the UDP-glycosyltransferase family.</text>
</comment>
<keyword evidence="2" id="KW-0808">Transferase</keyword>
<evidence type="ECO:0000256" key="2">
    <source>
        <dbReference type="ARBA" id="ARBA00022676"/>
    </source>
</evidence>
<dbReference type="PANTHER" id="PTHR11926">
    <property type="entry name" value="GLUCOSYL/GLUCURONOSYL TRANSFERASES"/>
    <property type="match status" value="1"/>
</dbReference>
<name>A0A6A3BVZ4_HIBSY</name>
<dbReference type="PANTHER" id="PTHR11926:SF1498">
    <property type="entry name" value="GLYCOSYLTRANSFERASE"/>
    <property type="match status" value="1"/>
</dbReference>
<evidence type="ECO:0000313" key="5">
    <source>
        <dbReference type="Proteomes" id="UP000436088"/>
    </source>
</evidence>
<organism evidence="4 5">
    <name type="scientific">Hibiscus syriacus</name>
    <name type="common">Rose of Sharon</name>
    <dbReference type="NCBI Taxonomy" id="106335"/>
    <lineage>
        <taxon>Eukaryota</taxon>
        <taxon>Viridiplantae</taxon>
        <taxon>Streptophyta</taxon>
        <taxon>Embryophyta</taxon>
        <taxon>Tracheophyta</taxon>
        <taxon>Spermatophyta</taxon>
        <taxon>Magnoliopsida</taxon>
        <taxon>eudicotyledons</taxon>
        <taxon>Gunneridae</taxon>
        <taxon>Pentapetalae</taxon>
        <taxon>rosids</taxon>
        <taxon>malvids</taxon>
        <taxon>Malvales</taxon>
        <taxon>Malvaceae</taxon>
        <taxon>Malvoideae</taxon>
        <taxon>Hibiscus</taxon>
    </lineage>
</organism>
<dbReference type="GO" id="GO:0080044">
    <property type="term" value="F:quercetin 7-O-glucosyltransferase activity"/>
    <property type="evidence" value="ECO:0007669"/>
    <property type="project" value="TreeGrafter"/>
</dbReference>
<feature type="region of interest" description="Disordered" evidence="3">
    <location>
        <begin position="74"/>
        <end position="94"/>
    </location>
</feature>
<sequence>MKVREKGIVRYLPERERNKHFADQQTNTSLACTQLDIGMEINEDVKRDEVEMLVRELMVGEKGIEMKAKAIELKKKAKDTSDHGGSSSRNLETC</sequence>
<dbReference type="SUPFAM" id="SSF53756">
    <property type="entry name" value="UDP-Glycosyltransferase/glycogen phosphorylase"/>
    <property type="match status" value="1"/>
</dbReference>
<gene>
    <name evidence="4" type="ORF">F3Y22_tig00017959pilonHSYRG00001</name>
</gene>
<dbReference type="EMBL" id="VEPZ02000669">
    <property type="protein sequence ID" value="KAE8720913.1"/>
    <property type="molecule type" value="Genomic_DNA"/>
</dbReference>
<dbReference type="AlphaFoldDB" id="A0A6A3BVZ4"/>